<dbReference type="Proteomes" id="UP001551658">
    <property type="component" value="Unassembled WGS sequence"/>
</dbReference>
<organism evidence="1 2">
    <name type="scientific">Nocardia fusca</name>
    <dbReference type="NCBI Taxonomy" id="941183"/>
    <lineage>
        <taxon>Bacteria</taxon>
        <taxon>Bacillati</taxon>
        <taxon>Actinomycetota</taxon>
        <taxon>Actinomycetes</taxon>
        <taxon>Mycobacteriales</taxon>
        <taxon>Nocardiaceae</taxon>
        <taxon>Nocardia</taxon>
    </lineage>
</organism>
<comment type="caution">
    <text evidence="1">The sequence shown here is derived from an EMBL/GenBank/DDBJ whole genome shotgun (WGS) entry which is preliminary data.</text>
</comment>
<dbReference type="InterPro" id="IPR014942">
    <property type="entry name" value="AbiEii"/>
</dbReference>
<dbReference type="Pfam" id="PF08843">
    <property type="entry name" value="AbiEii"/>
    <property type="match status" value="1"/>
</dbReference>
<gene>
    <name evidence="1" type="ORF">AB0H72_27075</name>
</gene>
<keyword evidence="2" id="KW-1185">Reference proteome</keyword>
<dbReference type="EMBL" id="JBFAIH010000019">
    <property type="protein sequence ID" value="MEV0366367.1"/>
    <property type="molecule type" value="Genomic_DNA"/>
</dbReference>
<name>A0ABV3FFC6_9NOCA</name>
<protein>
    <submittedName>
        <fullName evidence="1">Nucleotidyl transferase AbiEii/AbiGii toxin family protein</fullName>
    </submittedName>
</protein>
<proteinExistence type="predicted"/>
<evidence type="ECO:0000313" key="2">
    <source>
        <dbReference type="Proteomes" id="UP001551658"/>
    </source>
</evidence>
<dbReference type="GO" id="GO:0016740">
    <property type="term" value="F:transferase activity"/>
    <property type="evidence" value="ECO:0007669"/>
    <property type="project" value="UniProtKB-KW"/>
</dbReference>
<dbReference type="RefSeq" id="WP_357984219.1">
    <property type="nucleotide sequence ID" value="NZ_JBFAIH010000019.1"/>
</dbReference>
<sequence>MDPRQHELARIALQTVGRRGFVLGGGHAVMLHGMGTRPSEDVDLFSDVRGTPGEVADDVIASFESAGHSVTIVRRTPDLVQLTVTYQDGYASKVDLGVFWRSQLPVLLEVGPVLHPDDAVAGKMDALFNRWAPRDYLDIEAILGSGRYSPEQLITIAAAHDGKSEPPVQPNGRHRLRRSAHRIYRNCCSAGGEVGHDGVQPSSCNRTGRCVTAHGIAAVAFRAACCAGAGVGTVGAYR</sequence>
<evidence type="ECO:0000313" key="1">
    <source>
        <dbReference type="EMBL" id="MEV0366367.1"/>
    </source>
</evidence>
<keyword evidence="1" id="KW-0808">Transferase</keyword>
<accession>A0ABV3FFC6</accession>
<reference evidence="1 2" key="1">
    <citation type="submission" date="2024-06" db="EMBL/GenBank/DDBJ databases">
        <title>The Natural Products Discovery Center: Release of the First 8490 Sequenced Strains for Exploring Actinobacteria Biosynthetic Diversity.</title>
        <authorList>
            <person name="Kalkreuter E."/>
            <person name="Kautsar S.A."/>
            <person name="Yang D."/>
            <person name="Bader C.D."/>
            <person name="Teijaro C.N."/>
            <person name="Fluegel L."/>
            <person name="Davis C.M."/>
            <person name="Simpson J.R."/>
            <person name="Lauterbach L."/>
            <person name="Steele A.D."/>
            <person name="Gui C."/>
            <person name="Meng S."/>
            <person name="Li G."/>
            <person name="Viehrig K."/>
            <person name="Ye F."/>
            <person name="Su P."/>
            <person name="Kiefer A.F."/>
            <person name="Nichols A."/>
            <person name="Cepeda A.J."/>
            <person name="Yan W."/>
            <person name="Fan B."/>
            <person name="Jiang Y."/>
            <person name="Adhikari A."/>
            <person name="Zheng C.-J."/>
            <person name="Schuster L."/>
            <person name="Cowan T.M."/>
            <person name="Smanski M.J."/>
            <person name="Chevrette M.G."/>
            <person name="De Carvalho L.P.S."/>
            <person name="Shen B."/>
        </authorList>
    </citation>
    <scope>NUCLEOTIDE SEQUENCE [LARGE SCALE GENOMIC DNA]</scope>
    <source>
        <strain evidence="1 2">NPDC050671</strain>
    </source>
</reference>